<dbReference type="OrthoDB" id="7457040at2759"/>
<proteinExistence type="predicted"/>
<dbReference type="Pfam" id="PF01535">
    <property type="entry name" value="PPR"/>
    <property type="match status" value="3"/>
</dbReference>
<keyword evidence="6" id="KW-1185">Reference proteome</keyword>
<dbReference type="AlphaFoldDB" id="A0A6J5WCF2"/>
<evidence type="ECO:0000313" key="6">
    <source>
        <dbReference type="Proteomes" id="UP000507245"/>
    </source>
</evidence>
<evidence type="ECO:0000313" key="5">
    <source>
        <dbReference type="Proteomes" id="UP000507222"/>
    </source>
</evidence>
<feature type="repeat" description="PPR" evidence="2">
    <location>
        <begin position="213"/>
        <end position="247"/>
    </location>
</feature>
<dbReference type="GO" id="GO:0003723">
    <property type="term" value="F:RNA binding"/>
    <property type="evidence" value="ECO:0007669"/>
    <property type="project" value="InterPro"/>
</dbReference>
<dbReference type="PROSITE" id="PS51375">
    <property type="entry name" value="PPR"/>
    <property type="match status" value="2"/>
</dbReference>
<evidence type="ECO:0000256" key="2">
    <source>
        <dbReference type="PROSITE-ProRule" id="PRU00708"/>
    </source>
</evidence>
<accession>A0A6J5WCF2</accession>
<dbReference type="EMBL" id="CAEKKB010000002">
    <property type="protein sequence ID" value="CAB4299400.1"/>
    <property type="molecule type" value="Genomic_DNA"/>
</dbReference>
<protein>
    <recommendedName>
        <fullName evidence="7">Pentatricopeptide repeat-containing protein</fullName>
    </recommendedName>
</protein>
<dbReference type="InterPro" id="IPR011990">
    <property type="entry name" value="TPR-like_helical_dom_sf"/>
</dbReference>
<evidence type="ECO:0000256" key="1">
    <source>
        <dbReference type="ARBA" id="ARBA00022737"/>
    </source>
</evidence>
<sequence>MICTQTLFQPTSKIAALARSGQITRARKLFDEMSHGDSITWNAMLTSYTQLGFHQKAISLFHHMRISDTGPDHFTLTATLSACAGAFNLRCGIDVHALITILGYQLYLLINNSLIDMYGKCLNPSSARRVFEEMKLRNEITWVEIAWNIMITFSVVMNACSEALGFWHGCMVHALIITSGWSSAAENAMIDANMKLGNTHEALPIFQRATENNIVSWTSIISGYAGNGHGEEAATFFVDMVRSGVQPDDITFGVVLHACSG</sequence>
<dbReference type="GO" id="GO:0009451">
    <property type="term" value="P:RNA modification"/>
    <property type="evidence" value="ECO:0007669"/>
    <property type="project" value="InterPro"/>
</dbReference>
<feature type="repeat" description="PPR" evidence="2">
    <location>
        <begin position="37"/>
        <end position="71"/>
    </location>
</feature>
<dbReference type="InterPro" id="IPR002885">
    <property type="entry name" value="PPR_rpt"/>
</dbReference>
<organism evidence="4 6">
    <name type="scientific">Prunus armeniaca</name>
    <name type="common">Apricot</name>
    <name type="synonym">Armeniaca vulgaris</name>
    <dbReference type="NCBI Taxonomy" id="36596"/>
    <lineage>
        <taxon>Eukaryota</taxon>
        <taxon>Viridiplantae</taxon>
        <taxon>Streptophyta</taxon>
        <taxon>Embryophyta</taxon>
        <taxon>Tracheophyta</taxon>
        <taxon>Spermatophyta</taxon>
        <taxon>Magnoliopsida</taxon>
        <taxon>eudicotyledons</taxon>
        <taxon>Gunneridae</taxon>
        <taxon>Pentapetalae</taxon>
        <taxon>rosids</taxon>
        <taxon>fabids</taxon>
        <taxon>Rosales</taxon>
        <taxon>Rosaceae</taxon>
        <taxon>Amygdaloideae</taxon>
        <taxon>Amygdaleae</taxon>
        <taxon>Prunus</taxon>
    </lineage>
</organism>
<reference evidence="6" key="1">
    <citation type="journal article" date="2020" name="Genome Biol.">
        <title>Gamete binning: chromosome-level and haplotype-resolved genome assembly enabled by high-throughput single-cell sequencing of gamete genomes.</title>
        <authorList>
            <person name="Campoy J.A."/>
            <person name="Sun H."/>
            <person name="Goel M."/>
            <person name="Jiao W.-B."/>
            <person name="Folz-Donahue K."/>
            <person name="Wang N."/>
            <person name="Rubio M."/>
            <person name="Liu C."/>
            <person name="Kukat C."/>
            <person name="Ruiz D."/>
            <person name="Huettel B."/>
            <person name="Schneeberger K."/>
        </authorList>
    </citation>
    <scope>NUCLEOTIDE SEQUENCE [LARGE SCALE GENOMIC DNA]</scope>
    <source>
        <strain evidence="6">cv. Rojo Pasion</strain>
    </source>
</reference>
<keyword evidence="1" id="KW-0677">Repeat</keyword>
<evidence type="ECO:0000313" key="4">
    <source>
        <dbReference type="EMBL" id="CAB4299400.1"/>
    </source>
</evidence>
<dbReference type="Proteomes" id="UP000507245">
    <property type="component" value="Unassembled WGS sequence"/>
</dbReference>
<gene>
    <name evidence="3" type="ORF">CURHAP_LOCUS13977</name>
    <name evidence="4" type="ORF">ORAREDHAP_LOCUS13535</name>
</gene>
<dbReference type="NCBIfam" id="TIGR00756">
    <property type="entry name" value="PPR"/>
    <property type="match status" value="2"/>
</dbReference>
<dbReference type="InterPro" id="IPR046960">
    <property type="entry name" value="PPR_At4g14850-like_plant"/>
</dbReference>
<reference evidence="4 5" key="2">
    <citation type="submission" date="2020-05" db="EMBL/GenBank/DDBJ databases">
        <authorList>
            <person name="Campoy J."/>
            <person name="Schneeberger K."/>
            <person name="Spophaly S."/>
        </authorList>
    </citation>
    <scope>NUCLEOTIDE SEQUENCE [LARGE SCALE GENOMIC DNA]</scope>
    <source>
        <strain evidence="4">PruArmRojPasFocal</strain>
    </source>
</reference>
<dbReference type="EMBL" id="CAEKDK010000002">
    <property type="protein sequence ID" value="CAB4269021.1"/>
    <property type="molecule type" value="Genomic_DNA"/>
</dbReference>
<dbReference type="Proteomes" id="UP000507222">
    <property type="component" value="Unassembled WGS sequence"/>
</dbReference>
<dbReference type="Gene3D" id="1.25.40.10">
    <property type="entry name" value="Tetratricopeptide repeat domain"/>
    <property type="match status" value="3"/>
</dbReference>
<evidence type="ECO:0000313" key="3">
    <source>
        <dbReference type="EMBL" id="CAB4269021.1"/>
    </source>
</evidence>
<dbReference type="Pfam" id="PF13041">
    <property type="entry name" value="PPR_2"/>
    <property type="match status" value="2"/>
</dbReference>
<evidence type="ECO:0008006" key="7">
    <source>
        <dbReference type="Google" id="ProtNLM"/>
    </source>
</evidence>
<dbReference type="PANTHER" id="PTHR47926:SF533">
    <property type="entry name" value="DYW DOMAIN-CONTAINING PROTEIN"/>
    <property type="match status" value="1"/>
</dbReference>
<name>A0A6J5WCF2_PRUAR</name>
<dbReference type="PANTHER" id="PTHR47926">
    <property type="entry name" value="PENTATRICOPEPTIDE REPEAT-CONTAINING PROTEIN"/>
    <property type="match status" value="1"/>
</dbReference>